<reference evidence="3 4" key="1">
    <citation type="submission" date="2017-06" db="EMBL/GenBank/DDBJ databases">
        <authorList>
            <person name="Kim H.J."/>
            <person name="Triplett B.A."/>
        </authorList>
    </citation>
    <scope>NUCLEOTIDE SEQUENCE [LARGE SCALE GENOMIC DNA]</scope>
    <source>
        <strain evidence="3 4">CGMCC 4.5593</strain>
    </source>
</reference>
<dbReference type="PANTHER" id="PTHR42760">
    <property type="entry name" value="SHORT-CHAIN DEHYDROGENASES/REDUCTASES FAMILY MEMBER"/>
    <property type="match status" value="1"/>
</dbReference>
<evidence type="ECO:0000256" key="2">
    <source>
        <dbReference type="ARBA" id="ARBA00023002"/>
    </source>
</evidence>
<dbReference type="AlphaFoldDB" id="A0A239P1F1"/>
<dbReference type="CDD" id="cd05233">
    <property type="entry name" value="SDR_c"/>
    <property type="match status" value="1"/>
</dbReference>
<dbReference type="SUPFAM" id="SSF51735">
    <property type="entry name" value="NAD(P)-binding Rossmann-fold domains"/>
    <property type="match status" value="1"/>
</dbReference>
<evidence type="ECO:0000256" key="1">
    <source>
        <dbReference type="ARBA" id="ARBA00006484"/>
    </source>
</evidence>
<dbReference type="Gene3D" id="3.40.50.720">
    <property type="entry name" value="NAD(P)-binding Rossmann-like Domain"/>
    <property type="match status" value="1"/>
</dbReference>
<dbReference type="PRINTS" id="PR00081">
    <property type="entry name" value="GDHRDH"/>
</dbReference>
<dbReference type="Pfam" id="PF13561">
    <property type="entry name" value="adh_short_C2"/>
    <property type="match status" value="1"/>
</dbReference>
<evidence type="ECO:0000313" key="3">
    <source>
        <dbReference type="EMBL" id="SNT60957.1"/>
    </source>
</evidence>
<organism evidence="3 4">
    <name type="scientific">Asanoa hainanensis</name>
    <dbReference type="NCBI Taxonomy" id="560556"/>
    <lineage>
        <taxon>Bacteria</taxon>
        <taxon>Bacillati</taxon>
        <taxon>Actinomycetota</taxon>
        <taxon>Actinomycetes</taxon>
        <taxon>Micromonosporales</taxon>
        <taxon>Micromonosporaceae</taxon>
        <taxon>Asanoa</taxon>
    </lineage>
</organism>
<dbReference type="GO" id="GO:0016616">
    <property type="term" value="F:oxidoreductase activity, acting on the CH-OH group of donors, NAD or NADP as acceptor"/>
    <property type="evidence" value="ECO:0007669"/>
    <property type="project" value="TreeGrafter"/>
</dbReference>
<dbReference type="Proteomes" id="UP000198362">
    <property type="component" value="Unassembled WGS sequence"/>
</dbReference>
<evidence type="ECO:0000313" key="4">
    <source>
        <dbReference type="Proteomes" id="UP000198362"/>
    </source>
</evidence>
<dbReference type="GO" id="GO:0030497">
    <property type="term" value="P:fatty acid elongation"/>
    <property type="evidence" value="ECO:0007669"/>
    <property type="project" value="TreeGrafter"/>
</dbReference>
<comment type="similarity">
    <text evidence="1">Belongs to the short-chain dehydrogenases/reductases (SDR) family.</text>
</comment>
<protein>
    <submittedName>
        <fullName evidence="3">3-oxoacyl-[acyl-carrier protein] reductase</fullName>
    </submittedName>
</protein>
<name>A0A239P1F1_9ACTN</name>
<dbReference type="InterPro" id="IPR036291">
    <property type="entry name" value="NAD(P)-bd_dom_sf"/>
</dbReference>
<proteinExistence type="inferred from homology"/>
<accession>A0A239P1F1</accession>
<dbReference type="PRINTS" id="PR00080">
    <property type="entry name" value="SDRFAMILY"/>
</dbReference>
<dbReference type="PANTHER" id="PTHR42760:SF135">
    <property type="entry name" value="BLL7886 PROTEIN"/>
    <property type="match status" value="1"/>
</dbReference>
<dbReference type="EMBL" id="FZPH01000012">
    <property type="protein sequence ID" value="SNT60957.1"/>
    <property type="molecule type" value="Genomic_DNA"/>
</dbReference>
<gene>
    <name evidence="3" type="ORF">SAMN05421812_112260</name>
</gene>
<dbReference type="InterPro" id="IPR002347">
    <property type="entry name" value="SDR_fam"/>
</dbReference>
<keyword evidence="2" id="KW-0560">Oxidoreductase</keyword>
<dbReference type="FunFam" id="3.40.50.720:FF:000084">
    <property type="entry name" value="Short-chain dehydrogenase reductase"/>
    <property type="match status" value="1"/>
</dbReference>
<sequence>MTAAYEMGRRLVVISGGGTGIGYAIADALADDDDVVIIGRRSQVLTAAAEAINERIGEPRVRPVVADLTDPKAVEYAAAEAATAHGVVDVLVNNAGGNFAPHGADDLTQLSEQYVTNYRSNVLPTVLLTHALLPHLRRGGGGRIITITSIAAFRGNASYGAAKAALHPWSAELATQLGPDGITVNVVAPGYIGDTEFYRERMTPEFHQARSRQSLIGRGGTPTDVAGVVRYLAGHGSEFVTGQVIQINGGALLGRG</sequence>
<keyword evidence="4" id="KW-1185">Reference proteome</keyword>